<gene>
    <name evidence="2" type="ORF">Acr_24g0003650</name>
</gene>
<dbReference type="Proteomes" id="UP000585474">
    <property type="component" value="Unassembled WGS sequence"/>
</dbReference>
<evidence type="ECO:0000256" key="1">
    <source>
        <dbReference type="SAM" id="MobiDB-lite"/>
    </source>
</evidence>
<feature type="compositionally biased region" description="Polar residues" evidence="1">
    <location>
        <begin position="1"/>
        <end position="11"/>
    </location>
</feature>
<feature type="compositionally biased region" description="Polar residues" evidence="1">
    <location>
        <begin position="253"/>
        <end position="262"/>
    </location>
</feature>
<protein>
    <submittedName>
        <fullName evidence="2">Uncharacterized protein</fullName>
    </submittedName>
</protein>
<proteinExistence type="predicted"/>
<feature type="compositionally biased region" description="Basic and acidic residues" evidence="1">
    <location>
        <begin position="86"/>
        <end position="96"/>
    </location>
</feature>
<evidence type="ECO:0000313" key="3">
    <source>
        <dbReference type="Proteomes" id="UP000585474"/>
    </source>
</evidence>
<accession>A0A7J0GTJ7</accession>
<keyword evidence="3" id="KW-1185">Reference proteome</keyword>
<feature type="region of interest" description="Disordered" evidence="1">
    <location>
        <begin position="318"/>
        <end position="351"/>
    </location>
</feature>
<feature type="compositionally biased region" description="Polar residues" evidence="1">
    <location>
        <begin position="270"/>
        <end position="293"/>
    </location>
</feature>
<feature type="region of interest" description="Disordered" evidence="1">
    <location>
        <begin position="1"/>
        <end position="135"/>
    </location>
</feature>
<feature type="compositionally biased region" description="Polar residues" evidence="1">
    <location>
        <begin position="319"/>
        <end position="339"/>
    </location>
</feature>
<comment type="caution">
    <text evidence="2">The sequence shown here is derived from an EMBL/GenBank/DDBJ whole genome shotgun (WGS) entry which is preliminary data.</text>
</comment>
<reference evidence="2 3" key="1">
    <citation type="submission" date="2019-07" db="EMBL/GenBank/DDBJ databases">
        <title>De Novo Assembly of kiwifruit Actinidia rufa.</title>
        <authorList>
            <person name="Sugita-Konishi S."/>
            <person name="Sato K."/>
            <person name="Mori E."/>
            <person name="Abe Y."/>
            <person name="Kisaki G."/>
            <person name="Hamano K."/>
            <person name="Suezawa K."/>
            <person name="Otani M."/>
            <person name="Fukuda T."/>
            <person name="Manabe T."/>
            <person name="Gomi K."/>
            <person name="Tabuchi M."/>
            <person name="Akimitsu K."/>
            <person name="Kataoka I."/>
        </authorList>
    </citation>
    <scope>NUCLEOTIDE SEQUENCE [LARGE SCALE GENOMIC DNA]</scope>
    <source>
        <strain evidence="3">cv. Fuchu</strain>
    </source>
</reference>
<feature type="compositionally biased region" description="Basic and acidic residues" evidence="1">
    <location>
        <begin position="228"/>
        <end position="237"/>
    </location>
</feature>
<organism evidence="2 3">
    <name type="scientific">Actinidia rufa</name>
    <dbReference type="NCBI Taxonomy" id="165716"/>
    <lineage>
        <taxon>Eukaryota</taxon>
        <taxon>Viridiplantae</taxon>
        <taxon>Streptophyta</taxon>
        <taxon>Embryophyta</taxon>
        <taxon>Tracheophyta</taxon>
        <taxon>Spermatophyta</taxon>
        <taxon>Magnoliopsida</taxon>
        <taxon>eudicotyledons</taxon>
        <taxon>Gunneridae</taxon>
        <taxon>Pentapetalae</taxon>
        <taxon>asterids</taxon>
        <taxon>Ericales</taxon>
        <taxon>Actinidiaceae</taxon>
        <taxon>Actinidia</taxon>
    </lineage>
</organism>
<feature type="region of interest" description="Disordered" evidence="1">
    <location>
        <begin position="206"/>
        <end position="298"/>
    </location>
</feature>
<feature type="region of interest" description="Disordered" evidence="1">
    <location>
        <begin position="416"/>
        <end position="435"/>
    </location>
</feature>
<sequence>MGNEMGNSNVSGLEEEIPTVEATKNSGPEANHAQGENQIVPEGEDKDFHEKIDDQTSDGNEMLPIESDDEGGDQESGTQAASSPEDLEHSLDKESESGLEENLLGTSDHQIRKQTSIRREPLEFAAPESNNFDEHGEVHVELIEEEGNNGSVESSSCQTEAKGNLLEETETAQNLAEIVVSEAANLTEETIQDESLVKEIVAAMSISDDRRESTSEEVPSEMNLTRNDSSKSADKAVSKTNSSNSFEKVPSEMSLSRNGSSKSAEEAISLINSSNYFEQVPNEMSLSRNGSSKSDQEAISMVNSLNTFEQVPTEIYLSRNGSSKSSQEAVSRVNSSNSLEEGPQTEDKCMVPVEDMNVVSNMPENETKHHPEPIHEPVMNESKNDEINASQPESMLVDSSSIGGNETYQFETDPTEFTVTEQSEETVQTEKEEDIKAMEEKEEKFEDIGNLLTGLNQENVVSNTLGENPSVRKSPSFDFDLSLEARSEESDQTPLLHQNKTKTRSLSTLDGSVQYQAILLEEKTIEVERSNLDKQRAPFLNFLIEEEKKKDGGVDEKREVAITKRREKRKPRPSLFSTCICCAAAIN</sequence>
<dbReference type="OrthoDB" id="1681423at2759"/>
<evidence type="ECO:0000313" key="2">
    <source>
        <dbReference type="EMBL" id="GFZ14175.1"/>
    </source>
</evidence>
<dbReference type="AlphaFoldDB" id="A0A7J0GTJ7"/>
<name>A0A7J0GTJ7_9ERIC</name>
<dbReference type="EMBL" id="BJWL01000024">
    <property type="protein sequence ID" value="GFZ14175.1"/>
    <property type="molecule type" value="Genomic_DNA"/>
</dbReference>